<dbReference type="Gene3D" id="3.20.20.60">
    <property type="entry name" value="Phosphoenolpyruvate-binding domains"/>
    <property type="match status" value="1"/>
</dbReference>
<dbReference type="SUPFAM" id="SSF51621">
    <property type="entry name" value="Phosphoenolpyruvate/pyruvate domain"/>
    <property type="match status" value="1"/>
</dbReference>
<dbReference type="GO" id="GO:0046872">
    <property type="term" value="F:metal ion binding"/>
    <property type="evidence" value="ECO:0007669"/>
    <property type="project" value="UniProtKB-KW"/>
</dbReference>
<accession>A0A8H6JWT0</accession>
<evidence type="ECO:0000313" key="7">
    <source>
        <dbReference type="Proteomes" id="UP000654918"/>
    </source>
</evidence>
<feature type="domain" description="HpcH/HpaI aldolase/citrate lyase" evidence="5">
    <location>
        <begin position="20"/>
        <end position="206"/>
    </location>
</feature>
<dbReference type="AlphaFoldDB" id="A0A8H6JWT0"/>
<dbReference type="InterPro" id="IPR015813">
    <property type="entry name" value="Pyrv/PenolPyrv_kinase-like_dom"/>
</dbReference>
<keyword evidence="2" id="KW-0479">Metal-binding</keyword>
<proteinExistence type="inferred from homology"/>
<evidence type="ECO:0000256" key="1">
    <source>
        <dbReference type="ARBA" id="ARBA00005568"/>
    </source>
</evidence>
<dbReference type="GO" id="GO:0016832">
    <property type="term" value="F:aldehyde-lyase activity"/>
    <property type="evidence" value="ECO:0007669"/>
    <property type="project" value="TreeGrafter"/>
</dbReference>
<reference evidence="6" key="1">
    <citation type="journal article" date="2020" name="Phytopathology">
        <title>Genome Sequence Resources of Colletotrichum truncatum, C. plurivorum, C. musicola, and C. sojae: Four Species Pathogenic to Soybean (Glycine max).</title>
        <authorList>
            <person name="Rogerio F."/>
            <person name="Boufleur T.R."/>
            <person name="Ciampi-Guillardi M."/>
            <person name="Sukno S.A."/>
            <person name="Thon M.R."/>
            <person name="Massola Junior N.S."/>
            <person name="Baroncelli R."/>
        </authorList>
    </citation>
    <scope>NUCLEOTIDE SEQUENCE</scope>
    <source>
        <strain evidence="6">LFN00145</strain>
    </source>
</reference>
<dbReference type="PANTHER" id="PTHR30502">
    <property type="entry name" value="2-KETO-3-DEOXY-L-RHAMNONATE ALDOLASE"/>
    <property type="match status" value="1"/>
</dbReference>
<dbReference type="GO" id="GO:0005737">
    <property type="term" value="C:cytoplasm"/>
    <property type="evidence" value="ECO:0007669"/>
    <property type="project" value="TreeGrafter"/>
</dbReference>
<feature type="non-terminal residue" evidence="6">
    <location>
        <position position="263"/>
    </location>
</feature>
<dbReference type="Pfam" id="PF03328">
    <property type="entry name" value="HpcH_HpaI"/>
    <property type="match status" value="1"/>
</dbReference>
<evidence type="ECO:0000256" key="2">
    <source>
        <dbReference type="ARBA" id="ARBA00022723"/>
    </source>
</evidence>
<comment type="caution">
    <text evidence="6">The sequence shown here is derived from an EMBL/GenBank/DDBJ whole genome shotgun (WGS) entry which is preliminary data.</text>
</comment>
<organism evidence="6 7">
    <name type="scientific">Colletotrichum plurivorum</name>
    <dbReference type="NCBI Taxonomy" id="2175906"/>
    <lineage>
        <taxon>Eukaryota</taxon>
        <taxon>Fungi</taxon>
        <taxon>Dikarya</taxon>
        <taxon>Ascomycota</taxon>
        <taxon>Pezizomycotina</taxon>
        <taxon>Sordariomycetes</taxon>
        <taxon>Hypocreomycetidae</taxon>
        <taxon>Glomerellales</taxon>
        <taxon>Glomerellaceae</taxon>
        <taxon>Colletotrichum</taxon>
        <taxon>Colletotrichum orchidearum species complex</taxon>
    </lineage>
</organism>
<dbReference type="Proteomes" id="UP000654918">
    <property type="component" value="Unassembled WGS sequence"/>
</dbReference>
<evidence type="ECO:0000313" key="6">
    <source>
        <dbReference type="EMBL" id="KAF6820612.1"/>
    </source>
</evidence>
<dbReference type="InterPro" id="IPR040442">
    <property type="entry name" value="Pyrv_kinase-like_dom_sf"/>
</dbReference>
<dbReference type="InterPro" id="IPR050251">
    <property type="entry name" value="HpcH-HpaI_aldolase"/>
</dbReference>
<name>A0A8H6JWT0_9PEZI</name>
<feature type="region of interest" description="Disordered" evidence="4">
    <location>
        <begin position="239"/>
        <end position="263"/>
    </location>
</feature>
<keyword evidence="3" id="KW-0456">Lyase</keyword>
<evidence type="ECO:0000259" key="5">
    <source>
        <dbReference type="Pfam" id="PF03328"/>
    </source>
</evidence>
<evidence type="ECO:0000256" key="3">
    <source>
        <dbReference type="ARBA" id="ARBA00023239"/>
    </source>
</evidence>
<evidence type="ECO:0000256" key="4">
    <source>
        <dbReference type="SAM" id="MobiDB-lite"/>
    </source>
</evidence>
<keyword evidence="7" id="KW-1185">Reference proteome</keyword>
<dbReference type="InterPro" id="IPR005000">
    <property type="entry name" value="Aldolase/citrate-lyase_domain"/>
</dbReference>
<dbReference type="PANTHER" id="PTHR30502:SF0">
    <property type="entry name" value="PHOSPHOENOLPYRUVATE CARBOXYLASE FAMILY PROTEIN"/>
    <property type="match status" value="1"/>
</dbReference>
<protein>
    <submittedName>
        <fullName evidence="6">Aldolase</fullName>
    </submittedName>
</protein>
<comment type="similarity">
    <text evidence="1">Belongs to the HpcH/HpaI aldolase family.</text>
</comment>
<dbReference type="EMBL" id="WIGO01000269">
    <property type="protein sequence ID" value="KAF6820612.1"/>
    <property type="molecule type" value="Genomic_DNA"/>
</dbReference>
<sequence>QLLGLTPLLGKAFGIRLVTNSAVVQLAQNGGFDGLFIDLEHSSLSIDDAGRHCAAGLQLGITPFVRVPHQCGNGFVQRVLDGGAMGVVFPHIHDSDVAKAAVAISKYPPLGIRSMTGQLPLFNLRPTPVGTIVSETNPTGSSVILMIGTRRSVEEVEAIAAVDSVDVLLIGSNDLAIELGVPGNFASAEYRGALEAVSAACRKHGKKFGLAGVYDNPELQAWVVGELVHPRATRLGSPGVRGEGVRRGFGRGGGEDNEVENYG</sequence>
<gene>
    <name evidence="6" type="ORF">CPLU01_12701</name>
</gene>